<dbReference type="GO" id="GO:0008531">
    <property type="term" value="F:riboflavin kinase activity"/>
    <property type="evidence" value="ECO:0007669"/>
    <property type="project" value="UniProtKB-EC"/>
</dbReference>
<comment type="function">
    <text evidence="1">Catalyzes the phosphorylation of riboflavin to FMN followed by the adenylation of FMN to FAD.</text>
</comment>
<evidence type="ECO:0000256" key="15">
    <source>
        <dbReference type="PIRNR" id="PIRNR004491"/>
    </source>
</evidence>
<dbReference type="GO" id="GO:0003919">
    <property type="term" value="F:FMN adenylyltransferase activity"/>
    <property type="evidence" value="ECO:0007669"/>
    <property type="project" value="UniProtKB-EC"/>
</dbReference>
<evidence type="ECO:0000256" key="9">
    <source>
        <dbReference type="ARBA" id="ARBA00022777"/>
    </source>
</evidence>
<dbReference type="SMART" id="SM00904">
    <property type="entry name" value="Flavokinase"/>
    <property type="match status" value="1"/>
</dbReference>
<evidence type="ECO:0000256" key="4">
    <source>
        <dbReference type="ARBA" id="ARBA00022630"/>
    </source>
</evidence>
<keyword evidence="9 15" id="KW-0418">Kinase</keyword>
<dbReference type="InterPro" id="IPR023465">
    <property type="entry name" value="Riboflavin_kinase_dom_sf"/>
</dbReference>
<dbReference type="Gene3D" id="2.40.30.30">
    <property type="entry name" value="Riboflavin kinase-like"/>
    <property type="match status" value="1"/>
</dbReference>
<evidence type="ECO:0000256" key="7">
    <source>
        <dbReference type="ARBA" id="ARBA00022695"/>
    </source>
</evidence>
<comment type="pathway">
    <text evidence="2 15">Cofactor biosynthesis; FAD biosynthesis; FAD from FMN: step 1/1.</text>
</comment>
<sequence length="320" mass="36151">MELIRGIHNIKAKHRGCVLTIGNFDGVHLGHLSVLAQLKQSSAELSLPALVMTFDPQPVEVLSPQVAPARLIRWREKYNLLQAQAIDRLLCIRFNRELAQLNPTEFVSELLVKRLGVKHIVVGDDFRFGCRRMGNFNLLTKLGKQFGFTVEDTRSCMIDGIRVSSTAIRQAIANNQFNLAQQLLGRPYSVWGTVIHGEKKGRTIGFPTANILLNRKVSPVQGVFVVKAQFDDKTYTGVANVGCRPTLAGTQNQLEVHLFDYTGDLYQKRIEVIFCEKLRDEIKFESFQALKKQIELDAQAAKQYFTDNGLSLEQTRTLRH</sequence>
<dbReference type="Pfam" id="PF01687">
    <property type="entry name" value="Flavokinase"/>
    <property type="match status" value="1"/>
</dbReference>
<keyword evidence="4 15" id="KW-0285">Flavoprotein</keyword>
<dbReference type="InterPro" id="IPR002606">
    <property type="entry name" value="Riboflavin_kinase_bac"/>
</dbReference>
<comment type="similarity">
    <text evidence="15">Belongs to the ribF family.</text>
</comment>
<dbReference type="InterPro" id="IPR023468">
    <property type="entry name" value="Riboflavin_kinase"/>
</dbReference>
<evidence type="ECO:0000256" key="3">
    <source>
        <dbReference type="ARBA" id="ARBA00005201"/>
    </source>
</evidence>
<evidence type="ECO:0000256" key="5">
    <source>
        <dbReference type="ARBA" id="ARBA00022643"/>
    </source>
</evidence>
<dbReference type="InterPro" id="IPR015864">
    <property type="entry name" value="FAD_synthase"/>
</dbReference>
<dbReference type="NCBIfam" id="NF004163">
    <property type="entry name" value="PRK05627.1-6"/>
    <property type="match status" value="1"/>
</dbReference>
<keyword evidence="6 15" id="KW-0808">Transferase</keyword>
<dbReference type="PIRSF" id="PIRSF004491">
    <property type="entry name" value="FAD_Synth"/>
    <property type="match status" value="1"/>
</dbReference>
<dbReference type="EMBL" id="CP109965">
    <property type="protein sequence ID" value="WAJ69570.1"/>
    <property type="molecule type" value="Genomic_DNA"/>
</dbReference>
<dbReference type="InterPro" id="IPR015865">
    <property type="entry name" value="Riboflavin_kinase_bac/euk"/>
</dbReference>
<evidence type="ECO:0000256" key="11">
    <source>
        <dbReference type="ARBA" id="ARBA00022840"/>
    </source>
</evidence>
<dbReference type="Gene3D" id="3.40.50.620">
    <property type="entry name" value="HUPs"/>
    <property type="match status" value="1"/>
</dbReference>
<dbReference type="Proteomes" id="UP001163726">
    <property type="component" value="Chromosome"/>
</dbReference>
<dbReference type="EC" id="2.7.7.2" evidence="15"/>
<keyword evidence="8 15" id="KW-0547">Nucleotide-binding</keyword>
<evidence type="ECO:0000256" key="2">
    <source>
        <dbReference type="ARBA" id="ARBA00004726"/>
    </source>
</evidence>
<evidence type="ECO:0000313" key="18">
    <source>
        <dbReference type="Proteomes" id="UP001163726"/>
    </source>
</evidence>
<keyword evidence="18" id="KW-1185">Reference proteome</keyword>
<organism evidence="17 18">
    <name type="scientific">Catenovulum adriaticum</name>
    <dbReference type="NCBI Taxonomy" id="2984846"/>
    <lineage>
        <taxon>Bacteria</taxon>
        <taxon>Pseudomonadati</taxon>
        <taxon>Pseudomonadota</taxon>
        <taxon>Gammaproteobacteria</taxon>
        <taxon>Alteromonadales</taxon>
        <taxon>Alteromonadaceae</taxon>
        <taxon>Catenovulum</taxon>
    </lineage>
</organism>
<comment type="catalytic activity">
    <reaction evidence="14 15">
        <text>FMN + ATP + H(+) = FAD + diphosphate</text>
        <dbReference type="Rhea" id="RHEA:17237"/>
        <dbReference type="ChEBI" id="CHEBI:15378"/>
        <dbReference type="ChEBI" id="CHEBI:30616"/>
        <dbReference type="ChEBI" id="CHEBI:33019"/>
        <dbReference type="ChEBI" id="CHEBI:57692"/>
        <dbReference type="ChEBI" id="CHEBI:58210"/>
        <dbReference type="EC" id="2.7.7.2"/>
    </reaction>
</comment>
<evidence type="ECO:0000256" key="13">
    <source>
        <dbReference type="ARBA" id="ARBA00047880"/>
    </source>
</evidence>
<comment type="pathway">
    <text evidence="3 15">Cofactor biosynthesis; FMN biosynthesis; FMN from riboflavin (ATP route): step 1/1.</text>
</comment>
<name>A0ABY7AJQ6_9ALTE</name>
<gene>
    <name evidence="17" type="primary">ribF</name>
    <name evidence="17" type="ORF">OLW01_10405</name>
</gene>
<feature type="domain" description="Riboflavin kinase" evidence="16">
    <location>
        <begin position="183"/>
        <end position="306"/>
    </location>
</feature>
<dbReference type="NCBIfam" id="NF004160">
    <property type="entry name" value="PRK05627.1-3"/>
    <property type="match status" value="1"/>
</dbReference>
<evidence type="ECO:0000256" key="8">
    <source>
        <dbReference type="ARBA" id="ARBA00022741"/>
    </source>
</evidence>
<dbReference type="SUPFAM" id="SSF52374">
    <property type="entry name" value="Nucleotidylyl transferase"/>
    <property type="match status" value="1"/>
</dbReference>
<evidence type="ECO:0000259" key="16">
    <source>
        <dbReference type="SMART" id="SM00904"/>
    </source>
</evidence>
<dbReference type="InterPro" id="IPR014729">
    <property type="entry name" value="Rossmann-like_a/b/a_fold"/>
</dbReference>
<keyword evidence="12" id="KW-0511">Multifunctional enzyme</keyword>
<dbReference type="EC" id="2.7.1.26" evidence="15"/>
<dbReference type="SUPFAM" id="SSF82114">
    <property type="entry name" value="Riboflavin kinase-like"/>
    <property type="match status" value="1"/>
</dbReference>
<accession>A0ABY7AJQ6</accession>
<keyword evidence="5 15" id="KW-0288">FMN</keyword>
<evidence type="ECO:0000256" key="10">
    <source>
        <dbReference type="ARBA" id="ARBA00022827"/>
    </source>
</evidence>
<keyword evidence="11 15" id="KW-0067">ATP-binding</keyword>
<evidence type="ECO:0000313" key="17">
    <source>
        <dbReference type="EMBL" id="WAJ69570.1"/>
    </source>
</evidence>
<evidence type="ECO:0000256" key="6">
    <source>
        <dbReference type="ARBA" id="ARBA00022679"/>
    </source>
</evidence>
<dbReference type="RefSeq" id="WP_268073843.1">
    <property type="nucleotide sequence ID" value="NZ_CP109965.1"/>
</dbReference>
<comment type="catalytic activity">
    <reaction evidence="13 15">
        <text>riboflavin + ATP = FMN + ADP + H(+)</text>
        <dbReference type="Rhea" id="RHEA:14357"/>
        <dbReference type="ChEBI" id="CHEBI:15378"/>
        <dbReference type="ChEBI" id="CHEBI:30616"/>
        <dbReference type="ChEBI" id="CHEBI:57986"/>
        <dbReference type="ChEBI" id="CHEBI:58210"/>
        <dbReference type="ChEBI" id="CHEBI:456216"/>
        <dbReference type="EC" id="2.7.1.26"/>
    </reaction>
</comment>
<reference evidence="17" key="1">
    <citation type="submission" date="2022-10" db="EMBL/GenBank/DDBJ databases">
        <title>Catenovulum adriacola sp. nov. isolated in the Harbour of Susak.</title>
        <authorList>
            <person name="Schoch T."/>
            <person name="Reich S.J."/>
            <person name="Stoeferle S."/>
            <person name="Flaiz M."/>
            <person name="Kazda M."/>
            <person name="Riedel C.U."/>
            <person name="Duerre P."/>
        </authorList>
    </citation>
    <scope>NUCLEOTIDE SEQUENCE</scope>
    <source>
        <strain evidence="17">TS8</strain>
    </source>
</reference>
<evidence type="ECO:0000256" key="14">
    <source>
        <dbReference type="ARBA" id="ARBA00049494"/>
    </source>
</evidence>
<protein>
    <recommendedName>
        <fullName evidence="15">Riboflavin biosynthesis protein</fullName>
    </recommendedName>
    <domain>
        <recommendedName>
            <fullName evidence="15">Riboflavin kinase</fullName>
            <ecNumber evidence="15">2.7.1.26</ecNumber>
        </recommendedName>
        <alternativeName>
            <fullName evidence="15">Flavokinase</fullName>
        </alternativeName>
    </domain>
    <domain>
        <recommendedName>
            <fullName evidence="15">FMN adenylyltransferase</fullName>
            <ecNumber evidence="15">2.7.7.2</ecNumber>
        </recommendedName>
        <alternativeName>
            <fullName evidence="15">FAD pyrophosphorylase</fullName>
        </alternativeName>
        <alternativeName>
            <fullName evidence="15">FAD synthase</fullName>
        </alternativeName>
    </domain>
</protein>
<keyword evidence="10 15" id="KW-0274">FAD</keyword>
<evidence type="ECO:0000256" key="1">
    <source>
        <dbReference type="ARBA" id="ARBA00002121"/>
    </source>
</evidence>
<proteinExistence type="inferred from homology"/>
<dbReference type="CDD" id="cd02064">
    <property type="entry name" value="FAD_synthetase_N"/>
    <property type="match status" value="1"/>
</dbReference>
<evidence type="ECO:0000256" key="12">
    <source>
        <dbReference type="ARBA" id="ARBA00023268"/>
    </source>
</evidence>
<dbReference type="PANTHER" id="PTHR22749:SF6">
    <property type="entry name" value="RIBOFLAVIN KINASE"/>
    <property type="match status" value="1"/>
</dbReference>
<keyword evidence="7 15" id="KW-0548">Nucleotidyltransferase</keyword>
<dbReference type="PANTHER" id="PTHR22749">
    <property type="entry name" value="RIBOFLAVIN KINASE/FMN ADENYLYLTRANSFERASE"/>
    <property type="match status" value="1"/>
</dbReference>
<dbReference type="NCBIfam" id="NF004162">
    <property type="entry name" value="PRK05627.1-5"/>
    <property type="match status" value="1"/>
</dbReference>
<dbReference type="Pfam" id="PF06574">
    <property type="entry name" value="FAD_syn"/>
    <property type="match status" value="1"/>
</dbReference>
<dbReference type="NCBIfam" id="NF004159">
    <property type="entry name" value="PRK05627.1-2"/>
    <property type="match status" value="1"/>
</dbReference>
<dbReference type="NCBIfam" id="TIGR00083">
    <property type="entry name" value="ribF"/>
    <property type="match status" value="1"/>
</dbReference>